<proteinExistence type="predicted"/>
<name>A0ABV7H155_9RHOB</name>
<dbReference type="RefSeq" id="WP_275635179.1">
    <property type="nucleotide sequence ID" value="NZ_JARGYD010000022.1"/>
</dbReference>
<feature type="chain" id="PRO_5047459944" evidence="1">
    <location>
        <begin position="30"/>
        <end position="576"/>
    </location>
</feature>
<dbReference type="Proteomes" id="UP001595632">
    <property type="component" value="Unassembled WGS sequence"/>
</dbReference>
<feature type="signal peptide" evidence="1">
    <location>
        <begin position="1"/>
        <end position="29"/>
    </location>
</feature>
<evidence type="ECO:0000256" key="1">
    <source>
        <dbReference type="SAM" id="SignalP"/>
    </source>
</evidence>
<protein>
    <submittedName>
        <fullName evidence="2">Uncharacterized protein</fullName>
    </submittedName>
</protein>
<sequence>MKKRIFDRNFFLNAATAMALGLSGSAAQALDIEDRLAQLRAAYDAETAKNIIEIQPYRFEQTVTLPEDGTPVTLVSLNPNINSWFLLGIGETRRTWFHLENPAPNDRAVTLEDGADGPALLITEGVKTFRCTPWAGNPSMLGDASNANLPFSPVCGDRLYLRVKTSGSYSSLEATSQFLRDHVWGGDALVTWVKATFNKDKYALLDEGLGTGKSETPVAGPIPANVRYPEDARPLMAAYHTIDLVGAESGMAAGSWYPVQGQDGVYVSALSPGYIAPEVFDVPGANWLDGTESRATNYFVAFELDRFDLGFARGTDHPRLDWSPRPPHYMRPYGMPGPDGFTTEAPLVSLGMVPPYLTDRVTATFTAGFKRQHGAFRSGALRDVNYGSHYGFLEHGVIYSKIWPGLSTVYVSQDGEIGMKTWTEEDDERLSSMRFVRQNGVPLVENGRPGALVTQWGPGNWSGSANADLRTLRGGACLMKSENTDYLVYGYFSTATPSGMARSFQAYGCDYAMLLDMNALEHTYLGLYSFDDSGQMQVDHIMRGMNNLDKSGSNGVIPRFIGYPDNRDVFYLVRKE</sequence>
<comment type="caution">
    <text evidence="2">The sequence shown here is derived from an EMBL/GenBank/DDBJ whole genome shotgun (WGS) entry which is preliminary data.</text>
</comment>
<reference evidence="3" key="1">
    <citation type="journal article" date="2019" name="Int. J. Syst. Evol. Microbiol.">
        <title>The Global Catalogue of Microorganisms (GCM) 10K type strain sequencing project: providing services to taxonomists for standard genome sequencing and annotation.</title>
        <authorList>
            <consortium name="The Broad Institute Genomics Platform"/>
            <consortium name="The Broad Institute Genome Sequencing Center for Infectious Disease"/>
            <person name="Wu L."/>
            <person name="Ma J."/>
        </authorList>
    </citation>
    <scope>NUCLEOTIDE SEQUENCE [LARGE SCALE GENOMIC DNA]</scope>
    <source>
        <strain evidence="3">KCTC 52366</strain>
    </source>
</reference>
<keyword evidence="1" id="KW-0732">Signal</keyword>
<accession>A0ABV7H155</accession>
<gene>
    <name evidence="2" type="ORF">ACFOGP_24755</name>
</gene>
<evidence type="ECO:0000313" key="2">
    <source>
        <dbReference type="EMBL" id="MFC3145955.1"/>
    </source>
</evidence>
<organism evidence="2 3">
    <name type="scientific">Psychromarinibacter halotolerans</name>
    <dbReference type="NCBI Taxonomy" id="1775175"/>
    <lineage>
        <taxon>Bacteria</taxon>
        <taxon>Pseudomonadati</taxon>
        <taxon>Pseudomonadota</taxon>
        <taxon>Alphaproteobacteria</taxon>
        <taxon>Rhodobacterales</taxon>
        <taxon>Paracoccaceae</taxon>
        <taxon>Psychromarinibacter</taxon>
    </lineage>
</organism>
<dbReference type="EMBL" id="JBHRTB010000010">
    <property type="protein sequence ID" value="MFC3145955.1"/>
    <property type="molecule type" value="Genomic_DNA"/>
</dbReference>
<evidence type="ECO:0000313" key="3">
    <source>
        <dbReference type="Proteomes" id="UP001595632"/>
    </source>
</evidence>
<keyword evidence="3" id="KW-1185">Reference proteome</keyword>